<evidence type="ECO:0000313" key="1">
    <source>
        <dbReference type="EMBL" id="XRP72939.1"/>
    </source>
</evidence>
<organism evidence="1 2">
    <name type="scientific">Acidithiobacillus ferruginosus</name>
    <dbReference type="NCBI Taxonomy" id="3063951"/>
    <lineage>
        <taxon>Bacteria</taxon>
        <taxon>Pseudomonadati</taxon>
        <taxon>Pseudomonadota</taxon>
        <taxon>Acidithiobacillia</taxon>
        <taxon>Acidithiobacillales</taxon>
        <taxon>Acidithiobacillaceae</taxon>
        <taxon>Acidithiobacillus</taxon>
    </lineage>
</organism>
<name>A0ACD5IJS1_9PROT</name>
<proteinExistence type="predicted"/>
<sequence length="154" mass="15860">MTRKAIAALSLITLLSGCAISNVSTSPSPLVQAEPHTPTITSQDRILRSYMMQVNQIVAGQVGRIRAEKERAAMEKEGHPVALPTGACRAVAVILANGTVVRAELAGCASEALGKIELAAIHAASPLPPTPFGHNASITLRTVAPNPTPGIGGQ</sequence>
<reference evidence="1 2" key="1">
    <citation type="journal article" date="2021" name="ISME J.">
        <title>Genomic evolution of the class Acidithiobacillia: deep-branching Proteobacteria living in extreme acidic conditions.</title>
        <authorList>
            <person name="Moya-Beltran A."/>
            <person name="Beard S."/>
            <person name="Rojas-Villalobos C."/>
            <person name="Issotta F."/>
            <person name="Gallardo Y."/>
            <person name="Ulloa R."/>
            <person name="Giaveno A."/>
            <person name="Degli Esposti M."/>
            <person name="Johnson D.B."/>
            <person name="Quatrini R."/>
        </authorList>
    </citation>
    <scope>NUCLEOTIDE SEQUENCE [LARGE SCALE GENOMIC DNA]</scope>
    <source>
        <strain evidence="1 2">CF3</strain>
    </source>
</reference>
<accession>A0ACD5IJS1</accession>
<evidence type="ECO:0000313" key="2">
    <source>
        <dbReference type="Proteomes" id="UP001196097"/>
    </source>
</evidence>
<keyword evidence="2" id="KW-1185">Reference proteome</keyword>
<dbReference type="Proteomes" id="UP001196097">
    <property type="component" value="Chromosome"/>
</dbReference>
<gene>
    <name evidence="1" type="ORF">HF292_014305</name>
</gene>
<protein>
    <submittedName>
        <fullName evidence="1">Uncharacterized protein</fullName>
    </submittedName>
</protein>
<dbReference type="EMBL" id="CP130946">
    <property type="protein sequence ID" value="XRP72939.1"/>
    <property type="molecule type" value="Genomic_DNA"/>
</dbReference>